<dbReference type="Gene3D" id="1.10.10.10">
    <property type="entry name" value="Winged helix-like DNA-binding domain superfamily/Winged helix DNA-binding domain"/>
    <property type="match status" value="1"/>
</dbReference>
<dbReference type="GO" id="GO:0006352">
    <property type="term" value="P:DNA-templated transcription initiation"/>
    <property type="evidence" value="ECO:0007669"/>
    <property type="project" value="InterPro"/>
</dbReference>
<keyword evidence="3" id="KW-0731">Sigma factor</keyword>
<dbReference type="KEGG" id="afx:JZ786_05520"/>
<evidence type="ECO:0000256" key="3">
    <source>
        <dbReference type="ARBA" id="ARBA00023082"/>
    </source>
</evidence>
<dbReference type="EMBL" id="CP071182">
    <property type="protein sequence ID" value="QSO48448.1"/>
    <property type="molecule type" value="Genomic_DNA"/>
</dbReference>
<evidence type="ECO:0000313" key="7">
    <source>
        <dbReference type="EMBL" id="QSO48448.1"/>
    </source>
</evidence>
<protein>
    <submittedName>
        <fullName evidence="7">RNA polymerase sigma factor</fullName>
    </submittedName>
</protein>
<dbReference type="PANTHER" id="PTHR43133:SF51">
    <property type="entry name" value="RNA POLYMERASE SIGMA FACTOR"/>
    <property type="match status" value="1"/>
</dbReference>
<keyword evidence="4" id="KW-0804">Transcription</keyword>
<dbReference type="InterPro" id="IPR013249">
    <property type="entry name" value="RNA_pol_sigma70_r4_t2"/>
</dbReference>
<dbReference type="AlphaFoldDB" id="A0A9X7W0E4"/>
<dbReference type="InterPro" id="IPR014284">
    <property type="entry name" value="RNA_pol_sigma-70_dom"/>
</dbReference>
<keyword evidence="8" id="KW-1185">Reference proteome</keyword>
<dbReference type="Proteomes" id="UP000663505">
    <property type="component" value="Chromosome"/>
</dbReference>
<keyword evidence="2" id="KW-0805">Transcription regulation</keyword>
<evidence type="ECO:0000259" key="6">
    <source>
        <dbReference type="Pfam" id="PF08281"/>
    </source>
</evidence>
<dbReference type="GO" id="GO:0016987">
    <property type="term" value="F:sigma factor activity"/>
    <property type="evidence" value="ECO:0007669"/>
    <property type="project" value="UniProtKB-KW"/>
</dbReference>
<dbReference type="Pfam" id="PF08281">
    <property type="entry name" value="Sigma70_r4_2"/>
    <property type="match status" value="1"/>
</dbReference>
<feature type="domain" description="RNA polymerase sigma factor 70 region 4 type 2" evidence="6">
    <location>
        <begin position="112"/>
        <end position="162"/>
    </location>
</feature>
<dbReference type="GO" id="GO:0003677">
    <property type="term" value="F:DNA binding"/>
    <property type="evidence" value="ECO:0007669"/>
    <property type="project" value="InterPro"/>
</dbReference>
<dbReference type="PANTHER" id="PTHR43133">
    <property type="entry name" value="RNA POLYMERASE ECF-TYPE SIGMA FACTO"/>
    <property type="match status" value="1"/>
</dbReference>
<gene>
    <name evidence="7" type="ORF">JZ786_05520</name>
</gene>
<dbReference type="InterPro" id="IPR013325">
    <property type="entry name" value="RNA_pol_sigma_r2"/>
</dbReference>
<name>A0A9X7W0E4_9BACL</name>
<evidence type="ECO:0000313" key="8">
    <source>
        <dbReference type="Proteomes" id="UP000663505"/>
    </source>
</evidence>
<dbReference type="SUPFAM" id="SSF88946">
    <property type="entry name" value="Sigma2 domain of RNA polymerase sigma factors"/>
    <property type="match status" value="1"/>
</dbReference>
<reference evidence="7 8" key="1">
    <citation type="submission" date="2021-02" db="EMBL/GenBank/DDBJ databases">
        <title>Alicyclobacillus curvatus sp. nov. and Alicyclobacillus mengziensis sp. nov., two acidophilic bacteria isolated from acid mine drainage.</title>
        <authorList>
            <person name="Huang Y."/>
        </authorList>
    </citation>
    <scope>NUCLEOTIDE SEQUENCE [LARGE SCALE GENOMIC DNA]</scope>
    <source>
        <strain evidence="7 8">S30H14</strain>
    </source>
</reference>
<dbReference type="InterPro" id="IPR013324">
    <property type="entry name" value="RNA_pol_sigma_r3/r4-like"/>
</dbReference>
<comment type="similarity">
    <text evidence="1">Belongs to the sigma-70 factor family. ECF subfamily.</text>
</comment>
<dbReference type="RefSeq" id="WP_206657783.1">
    <property type="nucleotide sequence ID" value="NZ_CP071182.1"/>
</dbReference>
<evidence type="ECO:0000256" key="2">
    <source>
        <dbReference type="ARBA" id="ARBA00023015"/>
    </source>
</evidence>
<feature type="domain" description="RNA polymerase sigma-70 region 2" evidence="5">
    <location>
        <begin position="32"/>
        <end position="88"/>
    </location>
</feature>
<sequence>MDVSEEIVKRVGLGDEEAFSELFQTTWKHAVRTCWLILRNKHDAEETAQEAFLKLYVHRAELREVSTFWAWFYRILTNTALDRIRKRKPHSDVDNVPIVDPTSGIQRAEHRMQISQAMGKLSYDERVAVVLVLFNDLTEKEAAKAAGWRLGKLKYRLNRARRILARDLQQDSIGVTKESKGGIQRV</sequence>
<dbReference type="Gene3D" id="1.10.1740.10">
    <property type="match status" value="1"/>
</dbReference>
<accession>A0A9X7W0E4</accession>
<dbReference type="InterPro" id="IPR007627">
    <property type="entry name" value="RNA_pol_sigma70_r2"/>
</dbReference>
<dbReference type="NCBIfam" id="TIGR02937">
    <property type="entry name" value="sigma70-ECF"/>
    <property type="match status" value="1"/>
</dbReference>
<dbReference type="Pfam" id="PF04542">
    <property type="entry name" value="Sigma70_r2"/>
    <property type="match status" value="1"/>
</dbReference>
<dbReference type="SUPFAM" id="SSF88659">
    <property type="entry name" value="Sigma3 and sigma4 domains of RNA polymerase sigma factors"/>
    <property type="match status" value="1"/>
</dbReference>
<proteinExistence type="inferred from homology"/>
<evidence type="ECO:0000256" key="4">
    <source>
        <dbReference type="ARBA" id="ARBA00023163"/>
    </source>
</evidence>
<evidence type="ECO:0000259" key="5">
    <source>
        <dbReference type="Pfam" id="PF04542"/>
    </source>
</evidence>
<dbReference type="InterPro" id="IPR036388">
    <property type="entry name" value="WH-like_DNA-bd_sf"/>
</dbReference>
<organism evidence="7 8">
    <name type="scientific">Alicyclobacillus mengziensis</name>
    <dbReference type="NCBI Taxonomy" id="2931921"/>
    <lineage>
        <taxon>Bacteria</taxon>
        <taxon>Bacillati</taxon>
        <taxon>Bacillota</taxon>
        <taxon>Bacilli</taxon>
        <taxon>Bacillales</taxon>
        <taxon>Alicyclobacillaceae</taxon>
        <taxon>Alicyclobacillus</taxon>
    </lineage>
</organism>
<dbReference type="InterPro" id="IPR039425">
    <property type="entry name" value="RNA_pol_sigma-70-like"/>
</dbReference>
<evidence type="ECO:0000256" key="1">
    <source>
        <dbReference type="ARBA" id="ARBA00010641"/>
    </source>
</evidence>